<evidence type="ECO:0000256" key="6">
    <source>
        <dbReference type="ARBA" id="ARBA00038266"/>
    </source>
</evidence>
<dbReference type="Pfam" id="PF03178">
    <property type="entry name" value="CPSF_A"/>
    <property type="match status" value="1"/>
</dbReference>
<evidence type="ECO:0000313" key="11">
    <source>
        <dbReference type="Proteomes" id="UP000837801"/>
    </source>
</evidence>
<keyword evidence="4" id="KW-0508">mRNA splicing</keyword>
<feature type="domain" description="RSE1/DDB1/CPSF1 first beta-propeller" evidence="8">
    <location>
        <begin position="21"/>
        <end position="403"/>
    </location>
</feature>
<comment type="similarity">
    <text evidence="6">Belongs to the RSE1 family.</text>
</comment>
<evidence type="ECO:0000256" key="3">
    <source>
        <dbReference type="ARBA" id="ARBA00022728"/>
    </source>
</evidence>
<dbReference type="InterPro" id="IPR018846">
    <property type="entry name" value="Beta-prop_RSE1/DDB1/CPSF1_1st"/>
</dbReference>
<reference evidence="10" key="1">
    <citation type="submission" date="2022-03" db="EMBL/GenBank/DDBJ databases">
        <authorList>
            <person name="Legras J.-L."/>
            <person name="Devillers H."/>
            <person name="Grondin C."/>
        </authorList>
    </citation>
    <scope>NUCLEOTIDE SEQUENCE</scope>
    <source>
        <strain evidence="10">CLIB 1423</strain>
    </source>
</reference>
<dbReference type="InterPro" id="IPR058543">
    <property type="entry name" value="Beta-prop_RSE1/DDB1/CPSF1_2nd"/>
</dbReference>
<feature type="domain" description="RSE1/DDB1/CPSF1 C-terminal" evidence="7">
    <location>
        <begin position="846"/>
        <end position="1165"/>
    </location>
</feature>
<evidence type="ECO:0000259" key="8">
    <source>
        <dbReference type="Pfam" id="PF10433"/>
    </source>
</evidence>
<comment type="caution">
    <text evidence="10">The sequence shown here is derived from an EMBL/GenBank/DDBJ whole genome shotgun (WGS) entry which is preliminary data.</text>
</comment>
<evidence type="ECO:0000313" key="10">
    <source>
        <dbReference type="EMBL" id="CAH2352745.1"/>
    </source>
</evidence>
<evidence type="ECO:0000256" key="1">
    <source>
        <dbReference type="ARBA" id="ARBA00004123"/>
    </source>
</evidence>
<keyword evidence="2" id="KW-0507">mRNA processing</keyword>
<comment type="subcellular location">
    <subcellularLocation>
        <location evidence="1">Nucleus</location>
    </subcellularLocation>
</comment>
<keyword evidence="3" id="KW-0747">Spliceosome</keyword>
<dbReference type="Pfam" id="PF23726">
    <property type="entry name" value="Beta-prop_RSE1_2nd"/>
    <property type="match status" value="1"/>
</dbReference>
<dbReference type="InterPro" id="IPR015943">
    <property type="entry name" value="WD40/YVTN_repeat-like_dom_sf"/>
</dbReference>
<feature type="domain" description="RSE1/DDB1/CPSF1 second beta-propeller" evidence="9">
    <location>
        <begin position="440"/>
        <end position="763"/>
    </location>
</feature>
<dbReference type="PANTHER" id="PTHR10644">
    <property type="entry name" value="DNA REPAIR/RNA PROCESSING CPSF FAMILY"/>
    <property type="match status" value="1"/>
</dbReference>
<dbReference type="GO" id="GO:0005681">
    <property type="term" value="C:spliceosomal complex"/>
    <property type="evidence" value="ECO:0007669"/>
    <property type="project" value="UniProtKB-KW"/>
</dbReference>
<dbReference type="InterPro" id="IPR004871">
    <property type="entry name" value="RSE1/DDB1/CPSF1_C"/>
</dbReference>
<dbReference type="SUPFAM" id="SSF69322">
    <property type="entry name" value="Tricorn protease domain 2"/>
    <property type="match status" value="1"/>
</dbReference>
<dbReference type="EMBL" id="CAKXYY010000008">
    <property type="protein sequence ID" value="CAH2352745.1"/>
    <property type="molecule type" value="Genomic_DNA"/>
</dbReference>
<dbReference type="Proteomes" id="UP000837801">
    <property type="component" value="Unassembled WGS sequence"/>
</dbReference>
<keyword evidence="5" id="KW-0539">Nucleus</keyword>
<dbReference type="InterPro" id="IPR050358">
    <property type="entry name" value="RSE1/DDB1/CFT1"/>
</dbReference>
<evidence type="ECO:0000259" key="7">
    <source>
        <dbReference type="Pfam" id="PF03178"/>
    </source>
</evidence>
<gene>
    <name evidence="10" type="ORF">CLIB1423_08S00144</name>
</gene>
<name>A0A9P0QNZ4_9ASCO</name>
<dbReference type="OrthoDB" id="436637at2759"/>
<protein>
    <submittedName>
        <fullName evidence="10">Pre-mRNA-splicing factor Rse1p</fullName>
    </submittedName>
</protein>
<dbReference type="Pfam" id="PF10433">
    <property type="entry name" value="Beta-prop_RSE1_1st"/>
    <property type="match status" value="1"/>
</dbReference>
<evidence type="ECO:0000256" key="4">
    <source>
        <dbReference type="ARBA" id="ARBA00023187"/>
    </source>
</evidence>
<dbReference type="Gene3D" id="2.130.10.10">
    <property type="entry name" value="YVTN repeat-like/Quinoprotein amine dehydrogenase"/>
    <property type="match status" value="3"/>
</dbReference>
<keyword evidence="11" id="KW-1185">Reference proteome</keyword>
<dbReference type="GO" id="GO:0006397">
    <property type="term" value="P:mRNA processing"/>
    <property type="evidence" value="ECO:0007669"/>
    <property type="project" value="UniProtKB-KW"/>
</dbReference>
<dbReference type="GO" id="GO:0008380">
    <property type="term" value="P:RNA splicing"/>
    <property type="evidence" value="ECO:0007669"/>
    <property type="project" value="UniProtKB-KW"/>
</dbReference>
<evidence type="ECO:0000256" key="2">
    <source>
        <dbReference type="ARBA" id="ARBA00022664"/>
    </source>
</evidence>
<sequence length="1200" mass="133200">MEDSLFLYQLTLRRPSHTSNVVVGQFTPNKKVQELIFANGTNIEMYRPNQSSGKLHKICQQDTWGEVQGLDIYRLSGSSEDLLVVTSDSGKLTFLKFDIVHSLFYPVLSEPHSKTGFRRTTPGDYLAIDPQNRAIMISAIERNKLVYKVSSSDQSSLIQVSAPLEANSRKHITFGLIALDTGFENPIFASIECNYGIYENSSKDVDAELLLVYYEFDQALNHIVRRKSKVSIPGTSSKLIAVPNSAGGGVMICSESMLTYEAKDGDRKYIQIPRRNGESTSAQILSFVVHKMKKKKFFILLQSNLGDLFKLTFQYNEEEESMESINLTYFDTIPVCHSLSILKAGFLLANVANSNKLYYQFENLGEDVDDSTSRETDEISEVISRYEVRKDENLANLSLVDSIETLNPIIGSTLIDSTKQIVTLSSNSYLKTLTHGLPTSIVVSSPLPMHPTSIYTSKLESDSKNDDYLVLSSTLSSTTLVLSIGEVVEEVSDSHFIANQPTISVQQIGKSSIIQIYPNGIRHVNSKSKETTDWYPPAGISITSASSNNEQVIVALSNREICYFEVDPTDNQLIEYQDRLEMSGGIITSVALSANKQLDSVKCSFAVVGCADSTISVISLQPHNCLEIITLQALSSNCTSMIILSGSELHIGMENGLYARSRIDSRTGNLSDTRTRYLGNKPVELSTIKLSDAGNGSGDEESITGVLAISSKSWIGYNYHNNFKLTPLLNVNINSGASFFSEDIGGDAIVAINKQDELVIFTLGDGESNVSMDEDFSISSMKLRYTPKRMVREEEAGSDQILYVIGSQLGVESNIPATRLEVGKTIESEIEVEDIDPTPTPGCWSSCLQIVDVFEQKVIQSIEFSTNERALAVAIVMFSDSNKSLVIGTSAEGKYYLYVFKLAKSLHFLHKTEVDFPPNVLLGFQGKLLVGMSNYLRLYDLGQRQLLRKASTLIDQMKNIVSISLQGKDGRLVVGDIASSVSFVKFDVLENKFFPFADDILRRQITTISKLDYNTVVGGDKLGNVFVSRVTSSLSKRVDEDWSVMKYQPSYLNGSASRFQNICEYHLGDIPTSFVNGCLNIGGVDSIIYTGLQGSLGLLLPFATKQEIDFFTKLQFELREFFDYNFDEINIKGGDSNILSRDHKKFRSYYNPARNVVDGDLIERFVGIPQAIKVKISNKLDGSPQEVERKIAELRNRSAF</sequence>
<accession>A0A9P0QNZ4</accession>
<dbReference type="AlphaFoldDB" id="A0A9P0QNZ4"/>
<proteinExistence type="inferred from homology"/>
<evidence type="ECO:0000256" key="5">
    <source>
        <dbReference type="ARBA" id="ARBA00023242"/>
    </source>
</evidence>
<dbReference type="GO" id="GO:0003676">
    <property type="term" value="F:nucleic acid binding"/>
    <property type="evidence" value="ECO:0007669"/>
    <property type="project" value="InterPro"/>
</dbReference>
<evidence type="ECO:0000259" key="9">
    <source>
        <dbReference type="Pfam" id="PF23726"/>
    </source>
</evidence>
<dbReference type="FunFam" id="2.130.10.10:FF:001143">
    <property type="entry name" value="Pre-mRNA-splicing factor rse-1, putative"/>
    <property type="match status" value="1"/>
</dbReference>
<organism evidence="10 11">
    <name type="scientific">[Candida] railenensis</name>
    <dbReference type="NCBI Taxonomy" id="45579"/>
    <lineage>
        <taxon>Eukaryota</taxon>
        <taxon>Fungi</taxon>
        <taxon>Dikarya</taxon>
        <taxon>Ascomycota</taxon>
        <taxon>Saccharomycotina</taxon>
        <taxon>Pichiomycetes</taxon>
        <taxon>Debaryomycetaceae</taxon>
        <taxon>Kurtzmaniella</taxon>
    </lineage>
</organism>